<evidence type="ECO:0000256" key="1">
    <source>
        <dbReference type="ARBA" id="ARBA00004323"/>
    </source>
</evidence>
<reference evidence="9" key="3">
    <citation type="submission" date="2025-09" db="UniProtKB">
        <authorList>
            <consortium name="Ensembl"/>
        </authorList>
    </citation>
    <scope>IDENTIFICATION</scope>
</reference>
<dbReference type="PANTHER" id="PTHR12129">
    <property type="entry name" value="HEPARAN SULFATE 2-O-SULFOTRANSFERASE"/>
    <property type="match status" value="1"/>
</dbReference>
<dbReference type="Ensembl" id="ENSCINT00000006328.3">
    <property type="protein sequence ID" value="ENSCINP00000006328.3"/>
    <property type="gene ID" value="ENSCING00000003132.3"/>
</dbReference>
<evidence type="ECO:0000256" key="8">
    <source>
        <dbReference type="ARBA" id="ARBA00023180"/>
    </source>
</evidence>
<evidence type="ECO:0000256" key="3">
    <source>
        <dbReference type="ARBA" id="ARBA00022692"/>
    </source>
</evidence>
<keyword evidence="7" id="KW-0472">Membrane</keyword>
<dbReference type="GO" id="GO:0008146">
    <property type="term" value="F:sulfotransferase activity"/>
    <property type="evidence" value="ECO:0007669"/>
    <property type="project" value="InterPro"/>
</dbReference>
<keyword evidence="2" id="KW-0808">Transferase</keyword>
<dbReference type="InterPro" id="IPR007734">
    <property type="entry name" value="Heparan_SO4_2-O-STrfase"/>
</dbReference>
<evidence type="ECO:0000256" key="6">
    <source>
        <dbReference type="ARBA" id="ARBA00023034"/>
    </source>
</evidence>
<evidence type="ECO:0000313" key="10">
    <source>
        <dbReference type="Proteomes" id="UP000008144"/>
    </source>
</evidence>
<reference evidence="9" key="2">
    <citation type="submission" date="2025-08" db="UniProtKB">
        <authorList>
            <consortium name="Ensembl"/>
        </authorList>
    </citation>
    <scope>IDENTIFICATION</scope>
</reference>
<keyword evidence="10" id="KW-1185">Reference proteome</keyword>
<evidence type="ECO:0000256" key="2">
    <source>
        <dbReference type="ARBA" id="ARBA00022679"/>
    </source>
</evidence>
<dbReference type="Gene3D" id="3.40.50.300">
    <property type="entry name" value="P-loop containing nucleotide triphosphate hydrolases"/>
    <property type="match status" value="1"/>
</dbReference>
<dbReference type="Proteomes" id="UP000008144">
    <property type="component" value="Unassembled WGS sequence"/>
</dbReference>
<keyword evidence="3" id="KW-0812">Transmembrane</keyword>
<dbReference type="GeneTree" id="ENSGT00530000063408"/>
<evidence type="ECO:0000256" key="7">
    <source>
        <dbReference type="ARBA" id="ARBA00023136"/>
    </source>
</evidence>
<sequence length="115" mass="13412">MANVTDKERSLETAKRHLVEDYLMVGILEQFEDSLNMLELVLPRYFKGAVQVWKSKDVQYIQEVTKTLSRKSVSPETRDYLEQGPLKQEVTLYKFARKLFNEKLSKLGIEPVTSE</sequence>
<dbReference type="InterPro" id="IPR027417">
    <property type="entry name" value="P-loop_NTPase"/>
</dbReference>
<evidence type="ECO:0000256" key="5">
    <source>
        <dbReference type="ARBA" id="ARBA00022989"/>
    </source>
</evidence>
<protein>
    <submittedName>
        <fullName evidence="9">Uncharacterized protein</fullName>
    </submittedName>
</protein>
<name>F6RCN1_CIOIN</name>
<comment type="subcellular location">
    <subcellularLocation>
        <location evidence="1">Golgi apparatus membrane</location>
        <topology evidence="1">Single-pass type II membrane protein</topology>
    </subcellularLocation>
</comment>
<keyword evidence="5" id="KW-1133">Transmembrane helix</keyword>
<organism evidence="9 10">
    <name type="scientific">Ciona intestinalis</name>
    <name type="common">Transparent sea squirt</name>
    <name type="synonym">Ascidia intestinalis</name>
    <dbReference type="NCBI Taxonomy" id="7719"/>
    <lineage>
        <taxon>Eukaryota</taxon>
        <taxon>Metazoa</taxon>
        <taxon>Chordata</taxon>
        <taxon>Tunicata</taxon>
        <taxon>Ascidiacea</taxon>
        <taxon>Phlebobranchia</taxon>
        <taxon>Cionidae</taxon>
        <taxon>Ciona</taxon>
    </lineage>
</organism>
<keyword evidence="4" id="KW-0735">Signal-anchor</keyword>
<proteinExistence type="predicted"/>
<evidence type="ECO:0000256" key="4">
    <source>
        <dbReference type="ARBA" id="ARBA00022968"/>
    </source>
</evidence>
<dbReference type="STRING" id="7719.ENSCINP00000006328"/>
<dbReference type="GO" id="GO:0000139">
    <property type="term" value="C:Golgi membrane"/>
    <property type="evidence" value="ECO:0007669"/>
    <property type="project" value="UniProtKB-SubCell"/>
</dbReference>
<dbReference type="InParanoid" id="F6RCN1"/>
<dbReference type="HOGENOM" id="CLU_2108141_0_0_1"/>
<dbReference type="AlphaFoldDB" id="F6RCN1"/>
<keyword evidence="6" id="KW-0333">Golgi apparatus</keyword>
<dbReference type="PANTHER" id="PTHR12129:SF15">
    <property type="entry name" value="URONYL 2-SULFOTRANSFERASE"/>
    <property type="match status" value="1"/>
</dbReference>
<reference evidence="10" key="1">
    <citation type="journal article" date="2002" name="Science">
        <title>The draft genome of Ciona intestinalis: insights into chordate and vertebrate origins.</title>
        <authorList>
            <person name="Dehal P."/>
            <person name="Satou Y."/>
            <person name="Campbell R.K."/>
            <person name="Chapman J."/>
            <person name="Degnan B."/>
            <person name="De Tomaso A."/>
            <person name="Davidson B."/>
            <person name="Di Gregorio A."/>
            <person name="Gelpke M."/>
            <person name="Goodstein D.M."/>
            <person name="Harafuji N."/>
            <person name="Hastings K.E."/>
            <person name="Ho I."/>
            <person name="Hotta K."/>
            <person name="Huang W."/>
            <person name="Kawashima T."/>
            <person name="Lemaire P."/>
            <person name="Martinez D."/>
            <person name="Meinertzhagen I.A."/>
            <person name="Necula S."/>
            <person name="Nonaka M."/>
            <person name="Putnam N."/>
            <person name="Rash S."/>
            <person name="Saiga H."/>
            <person name="Satake M."/>
            <person name="Terry A."/>
            <person name="Yamada L."/>
            <person name="Wang H.G."/>
            <person name="Awazu S."/>
            <person name="Azumi K."/>
            <person name="Boore J."/>
            <person name="Branno M."/>
            <person name="Chin-Bow S."/>
            <person name="DeSantis R."/>
            <person name="Doyle S."/>
            <person name="Francino P."/>
            <person name="Keys D.N."/>
            <person name="Haga S."/>
            <person name="Hayashi H."/>
            <person name="Hino K."/>
            <person name="Imai K.S."/>
            <person name="Inaba K."/>
            <person name="Kano S."/>
            <person name="Kobayashi K."/>
            <person name="Kobayashi M."/>
            <person name="Lee B.I."/>
            <person name="Makabe K.W."/>
            <person name="Manohar C."/>
            <person name="Matassi G."/>
            <person name="Medina M."/>
            <person name="Mochizuki Y."/>
            <person name="Mount S."/>
            <person name="Morishita T."/>
            <person name="Miura S."/>
            <person name="Nakayama A."/>
            <person name="Nishizaka S."/>
            <person name="Nomoto H."/>
            <person name="Ohta F."/>
            <person name="Oishi K."/>
            <person name="Rigoutsos I."/>
            <person name="Sano M."/>
            <person name="Sasaki A."/>
            <person name="Sasakura Y."/>
            <person name="Shoguchi E."/>
            <person name="Shin-i T."/>
            <person name="Spagnuolo A."/>
            <person name="Stainier D."/>
            <person name="Suzuki M.M."/>
            <person name="Tassy O."/>
            <person name="Takatori N."/>
            <person name="Tokuoka M."/>
            <person name="Yagi K."/>
            <person name="Yoshizaki F."/>
            <person name="Wada S."/>
            <person name="Zhang C."/>
            <person name="Hyatt P.D."/>
            <person name="Larimer F."/>
            <person name="Detter C."/>
            <person name="Doggett N."/>
            <person name="Glavina T."/>
            <person name="Hawkins T."/>
            <person name="Richardson P."/>
            <person name="Lucas S."/>
            <person name="Kohara Y."/>
            <person name="Levine M."/>
            <person name="Satoh N."/>
            <person name="Rokhsar D.S."/>
        </authorList>
    </citation>
    <scope>NUCLEOTIDE SEQUENCE [LARGE SCALE GENOMIC DNA]</scope>
</reference>
<keyword evidence="8" id="KW-0325">Glycoprotein</keyword>
<evidence type="ECO:0000313" key="9">
    <source>
        <dbReference type="Ensembl" id="ENSCINP00000006328.3"/>
    </source>
</evidence>
<accession>F6RCN1</accession>